<reference evidence="1 2" key="1">
    <citation type="journal article" date="2021" name="Nat. Plants">
        <title>The Taxus genome provides insights into paclitaxel biosynthesis.</title>
        <authorList>
            <person name="Xiong X."/>
            <person name="Gou J."/>
            <person name="Liao Q."/>
            <person name="Li Y."/>
            <person name="Zhou Q."/>
            <person name="Bi G."/>
            <person name="Li C."/>
            <person name="Du R."/>
            <person name="Wang X."/>
            <person name="Sun T."/>
            <person name="Guo L."/>
            <person name="Liang H."/>
            <person name="Lu P."/>
            <person name="Wu Y."/>
            <person name="Zhang Z."/>
            <person name="Ro D.K."/>
            <person name="Shang Y."/>
            <person name="Huang S."/>
            <person name="Yan J."/>
        </authorList>
    </citation>
    <scope>NUCLEOTIDE SEQUENCE [LARGE SCALE GENOMIC DNA]</scope>
    <source>
        <strain evidence="1">Ta-2019</strain>
    </source>
</reference>
<evidence type="ECO:0000313" key="1">
    <source>
        <dbReference type="EMBL" id="KAH9327398.1"/>
    </source>
</evidence>
<organism evidence="1 2">
    <name type="scientific">Taxus chinensis</name>
    <name type="common">Chinese yew</name>
    <name type="synonym">Taxus wallichiana var. chinensis</name>
    <dbReference type="NCBI Taxonomy" id="29808"/>
    <lineage>
        <taxon>Eukaryota</taxon>
        <taxon>Viridiplantae</taxon>
        <taxon>Streptophyta</taxon>
        <taxon>Embryophyta</taxon>
        <taxon>Tracheophyta</taxon>
        <taxon>Spermatophyta</taxon>
        <taxon>Pinopsida</taxon>
        <taxon>Pinidae</taxon>
        <taxon>Conifers II</taxon>
        <taxon>Cupressales</taxon>
        <taxon>Taxaceae</taxon>
        <taxon>Taxus</taxon>
    </lineage>
</organism>
<feature type="non-terminal residue" evidence="1">
    <location>
        <position position="50"/>
    </location>
</feature>
<name>A0AA38GS24_TAXCH</name>
<comment type="caution">
    <text evidence="1">The sequence shown here is derived from an EMBL/GenBank/DDBJ whole genome shotgun (WGS) entry which is preliminary data.</text>
</comment>
<feature type="non-terminal residue" evidence="1">
    <location>
        <position position="1"/>
    </location>
</feature>
<accession>A0AA38GS24</accession>
<dbReference type="Proteomes" id="UP000824469">
    <property type="component" value="Unassembled WGS sequence"/>
</dbReference>
<keyword evidence="2" id="KW-1185">Reference proteome</keyword>
<dbReference type="EMBL" id="JAHRHJ020000002">
    <property type="protein sequence ID" value="KAH9327398.1"/>
    <property type="molecule type" value="Genomic_DNA"/>
</dbReference>
<proteinExistence type="predicted"/>
<protein>
    <submittedName>
        <fullName evidence="1">Uncharacterized protein</fullName>
    </submittedName>
</protein>
<dbReference type="AlphaFoldDB" id="A0AA38GS24"/>
<gene>
    <name evidence="1" type="ORF">KI387_007576</name>
</gene>
<sequence length="50" mass="5659">WNIYFLIKTGTLTRNCMEFFKCSIGGEIYGKGVTEVERAAAQRNGVKIDE</sequence>
<evidence type="ECO:0000313" key="2">
    <source>
        <dbReference type="Proteomes" id="UP000824469"/>
    </source>
</evidence>